<evidence type="ECO:0000313" key="2">
    <source>
        <dbReference type="Proteomes" id="UP000198211"/>
    </source>
</evidence>
<dbReference type="EMBL" id="NBNE01000852">
    <property type="protein sequence ID" value="OWZ16891.1"/>
    <property type="molecule type" value="Genomic_DNA"/>
</dbReference>
<evidence type="ECO:0000313" key="1">
    <source>
        <dbReference type="EMBL" id="OWZ16891.1"/>
    </source>
</evidence>
<keyword evidence="2" id="KW-1185">Reference proteome</keyword>
<organism evidence="1 2">
    <name type="scientific">Phytophthora megakarya</name>
    <dbReference type="NCBI Taxonomy" id="4795"/>
    <lineage>
        <taxon>Eukaryota</taxon>
        <taxon>Sar</taxon>
        <taxon>Stramenopiles</taxon>
        <taxon>Oomycota</taxon>
        <taxon>Peronosporomycetes</taxon>
        <taxon>Peronosporales</taxon>
        <taxon>Peronosporaceae</taxon>
        <taxon>Phytophthora</taxon>
    </lineage>
</organism>
<accession>A0A225WGP0</accession>
<gene>
    <name evidence="1" type="ORF">PHMEG_0009262</name>
</gene>
<protein>
    <submittedName>
        <fullName evidence="1">Uncharacterized protein</fullName>
    </submittedName>
</protein>
<name>A0A225WGP0_9STRA</name>
<sequence length="187" mass="21147">MYAHQGATVERLIGWGHPEIIDKLKYEGVTLFVDGTFSSKESDMYGNVIDPAIQATDQKLESSKVICDFEAGLIKAVLKQFPEAKALGRRMKRLRIPEPDVKLAMAHGSIDILAVIDKEKQWVRRHGPDLWNVDGIQSKSLPERTIPSSALIKLTHVVTSKDFTIRAKTPRRREKYTLPKKVMLPDK</sequence>
<dbReference type="AlphaFoldDB" id="A0A225WGP0"/>
<dbReference type="Proteomes" id="UP000198211">
    <property type="component" value="Unassembled WGS sequence"/>
</dbReference>
<comment type="caution">
    <text evidence="1">The sequence shown here is derived from an EMBL/GenBank/DDBJ whole genome shotgun (WGS) entry which is preliminary data.</text>
</comment>
<reference evidence="2" key="1">
    <citation type="submission" date="2017-03" db="EMBL/GenBank/DDBJ databases">
        <title>Phytopthora megakarya and P. palmivora, two closely related causual agents of cacao black pod achieved similar genome size and gene model numbers by different mechanisms.</title>
        <authorList>
            <person name="Ali S."/>
            <person name="Shao J."/>
            <person name="Larry D.J."/>
            <person name="Kronmiller B."/>
            <person name="Shen D."/>
            <person name="Strem M.D."/>
            <person name="Melnick R.L."/>
            <person name="Guiltinan M.J."/>
            <person name="Tyler B.M."/>
            <person name="Meinhardt L.W."/>
            <person name="Bailey B.A."/>
        </authorList>
    </citation>
    <scope>NUCLEOTIDE SEQUENCE [LARGE SCALE GENOMIC DNA]</scope>
    <source>
        <strain evidence="2">zdho120</strain>
    </source>
</reference>
<dbReference type="OrthoDB" id="129317at2759"/>
<proteinExistence type="predicted"/>